<feature type="transmembrane region" description="Helical" evidence="2">
    <location>
        <begin position="95"/>
        <end position="119"/>
    </location>
</feature>
<dbReference type="EMBL" id="BAABKM010000002">
    <property type="protein sequence ID" value="GAA4705677.1"/>
    <property type="molecule type" value="Genomic_DNA"/>
</dbReference>
<keyword evidence="2" id="KW-0812">Transmembrane</keyword>
<protein>
    <recommendedName>
        <fullName evidence="6">DUF2029 domain-containing protein</fullName>
    </recommendedName>
</protein>
<name>A0ABP8XGV7_9ACTN</name>
<evidence type="ECO:0000313" key="5">
    <source>
        <dbReference type="Proteomes" id="UP001499974"/>
    </source>
</evidence>
<feature type="transmembrane region" description="Helical" evidence="2">
    <location>
        <begin position="166"/>
        <end position="189"/>
    </location>
</feature>
<feature type="transmembrane region" description="Helical" evidence="2">
    <location>
        <begin position="201"/>
        <end position="219"/>
    </location>
</feature>
<evidence type="ECO:0000313" key="4">
    <source>
        <dbReference type="EMBL" id="GAA4705677.1"/>
    </source>
</evidence>
<organism evidence="4 5">
    <name type="scientific">Nocardioides conyzicola</name>
    <dbReference type="NCBI Taxonomy" id="1651781"/>
    <lineage>
        <taxon>Bacteria</taxon>
        <taxon>Bacillati</taxon>
        <taxon>Actinomycetota</taxon>
        <taxon>Actinomycetes</taxon>
        <taxon>Propionibacteriales</taxon>
        <taxon>Nocardioidaceae</taxon>
        <taxon>Nocardioides</taxon>
    </lineage>
</organism>
<feature type="chain" id="PRO_5046455975" description="DUF2029 domain-containing protein" evidence="3">
    <location>
        <begin position="24"/>
        <end position="244"/>
    </location>
</feature>
<gene>
    <name evidence="4" type="ORF">GCM10023349_24410</name>
</gene>
<evidence type="ECO:0008006" key="6">
    <source>
        <dbReference type="Google" id="ProtNLM"/>
    </source>
</evidence>
<proteinExistence type="predicted"/>
<keyword evidence="3" id="KW-0732">Signal</keyword>
<feature type="transmembrane region" description="Helical" evidence="2">
    <location>
        <begin position="69"/>
        <end position="88"/>
    </location>
</feature>
<keyword evidence="2" id="KW-0472">Membrane</keyword>
<dbReference type="Proteomes" id="UP001499974">
    <property type="component" value="Unassembled WGS sequence"/>
</dbReference>
<comment type="caution">
    <text evidence="4">The sequence shown here is derived from an EMBL/GenBank/DDBJ whole genome shotgun (WGS) entry which is preliminary data.</text>
</comment>
<sequence>MRTWLPRIVAAVALAAAAALTFAASWQRWSGACPRGAFDTDACLPLQSHEYDFQVPSDPWTPVGQAAQLYGGALLALAVAALLLPMVLARPRQGWWRVFAVLVAVVPAASLALLGAVTLRSGQTGHVVSAAGAGLAFLVWCLLWPACLTALAAAAPGSRPSRAVPVAVLVGLSTPIPALLVVGPLLSGYTSYDTAPWSDAAAAPLLLAAAVAVLFAVPAQSSRPWSYASSATPRESLEAGSSSG</sequence>
<keyword evidence="2" id="KW-1133">Transmembrane helix</keyword>
<feature type="transmembrane region" description="Helical" evidence="2">
    <location>
        <begin position="131"/>
        <end position="154"/>
    </location>
</feature>
<reference evidence="5" key="1">
    <citation type="journal article" date="2019" name="Int. J. Syst. Evol. Microbiol.">
        <title>The Global Catalogue of Microorganisms (GCM) 10K type strain sequencing project: providing services to taxonomists for standard genome sequencing and annotation.</title>
        <authorList>
            <consortium name="The Broad Institute Genomics Platform"/>
            <consortium name="The Broad Institute Genome Sequencing Center for Infectious Disease"/>
            <person name="Wu L."/>
            <person name="Ma J."/>
        </authorList>
    </citation>
    <scope>NUCLEOTIDE SEQUENCE [LARGE SCALE GENOMIC DNA]</scope>
    <source>
        <strain evidence="5">JCM 18531</strain>
    </source>
</reference>
<keyword evidence="5" id="KW-1185">Reference proteome</keyword>
<evidence type="ECO:0000256" key="2">
    <source>
        <dbReference type="SAM" id="Phobius"/>
    </source>
</evidence>
<feature type="signal peptide" evidence="3">
    <location>
        <begin position="1"/>
        <end position="23"/>
    </location>
</feature>
<accession>A0ABP8XGV7</accession>
<evidence type="ECO:0000256" key="3">
    <source>
        <dbReference type="SAM" id="SignalP"/>
    </source>
</evidence>
<evidence type="ECO:0000256" key="1">
    <source>
        <dbReference type="SAM" id="MobiDB-lite"/>
    </source>
</evidence>
<feature type="region of interest" description="Disordered" evidence="1">
    <location>
        <begin position="224"/>
        <end position="244"/>
    </location>
</feature>